<accession>A0AAW7Q0T8</accession>
<reference evidence="2" key="2">
    <citation type="journal article" date="2023" name="Microorganisms">
        <title>Genomic Characterization of Arcobacter butzleri Strains Isolated from Various Sources in Lithuania.</title>
        <authorList>
            <person name="Uljanovas D."/>
            <person name="Golz G."/>
            <person name="Fleischmann S."/>
            <person name="Kudirkiene E."/>
            <person name="Kasetiene N."/>
            <person name="Grineviciene A."/>
            <person name="Tamuleviciene E."/>
            <person name="Aksomaitiene J."/>
            <person name="Alter T."/>
            <person name="Malakauskas M."/>
        </authorList>
    </citation>
    <scope>NUCLEOTIDE SEQUENCE</scope>
    <source>
        <strain evidence="2">RCM69</strain>
    </source>
</reference>
<dbReference type="GO" id="GO:0007165">
    <property type="term" value="P:signal transduction"/>
    <property type="evidence" value="ECO:0007669"/>
    <property type="project" value="InterPro"/>
</dbReference>
<comment type="caution">
    <text evidence="2">The sequence shown here is derived from an EMBL/GenBank/DDBJ whole genome shotgun (WGS) entry which is preliminary data.</text>
</comment>
<proteinExistence type="predicted"/>
<dbReference type="RefSeq" id="WP_301372721.1">
    <property type="nucleotide sequence ID" value="NZ_JAPZCX010000031.1"/>
</dbReference>
<dbReference type="InterPro" id="IPR000157">
    <property type="entry name" value="TIR_dom"/>
</dbReference>
<dbReference type="SMART" id="SM00255">
    <property type="entry name" value="TIR"/>
    <property type="match status" value="1"/>
</dbReference>
<evidence type="ECO:0000313" key="3">
    <source>
        <dbReference type="Proteomes" id="UP001170288"/>
    </source>
</evidence>
<protein>
    <submittedName>
        <fullName evidence="2">TIR domain-containing protein</fullName>
    </submittedName>
</protein>
<feature type="domain" description="TIR" evidence="1">
    <location>
        <begin position="9"/>
        <end position="146"/>
    </location>
</feature>
<dbReference type="SUPFAM" id="SSF52200">
    <property type="entry name" value="Toll/Interleukin receptor TIR domain"/>
    <property type="match status" value="1"/>
</dbReference>
<gene>
    <name evidence="2" type="ORF">O8C76_12015</name>
</gene>
<dbReference type="Proteomes" id="UP001170288">
    <property type="component" value="Unassembled WGS sequence"/>
</dbReference>
<evidence type="ECO:0000259" key="1">
    <source>
        <dbReference type="SMART" id="SM00255"/>
    </source>
</evidence>
<reference evidence="2" key="1">
    <citation type="submission" date="2022-12" db="EMBL/GenBank/DDBJ databases">
        <authorList>
            <person name="Uljanovas D."/>
        </authorList>
    </citation>
    <scope>NUCLEOTIDE SEQUENCE</scope>
    <source>
        <strain evidence="2">RCM69</strain>
    </source>
</reference>
<name>A0AAW7Q0T8_9BACT</name>
<dbReference type="InterPro" id="IPR035897">
    <property type="entry name" value="Toll_tir_struct_dom_sf"/>
</dbReference>
<evidence type="ECO:0000313" key="2">
    <source>
        <dbReference type="EMBL" id="MDN5071753.1"/>
    </source>
</evidence>
<sequence length="370" mass="43978">MSSEIKKYDFEIALSFAGENREYVREVANILKAYGVRVFYDEFEEHTLWGKNLIGYLQDIYKEKAKYTVMFISEYYAKKVWTNHERQSMQERAFKESEEYILPARFDDTEIPGLYSTISYIDLNTKSPYEFTKIILKKINWQTKNRWFGKWEIESSFLSYGGTLNILNVYDNSFDFRITTFKGSRLGDIEGNAKILSNNEAEYICEDNNFDEEKCIIKFTKFNDIIQIKESYGCRYFHGLGLLFDADYKLKKDIFYDIVELNDKLLSKIFNELKDEYFEDFLKCIGNIHNEDNLDSFTCNVISTGVTGLYSYYQSILMYTENDVYGAFLHDDEKIYYFTSDNNFRKEKPKTIIEWLSRFSKEIINLDLNN</sequence>
<dbReference type="AlphaFoldDB" id="A0AAW7Q0T8"/>
<dbReference type="Gene3D" id="3.40.50.10140">
    <property type="entry name" value="Toll/interleukin-1 receptor homology (TIR) domain"/>
    <property type="match status" value="1"/>
</dbReference>
<dbReference type="Pfam" id="PF13676">
    <property type="entry name" value="TIR_2"/>
    <property type="match status" value="1"/>
</dbReference>
<organism evidence="2 3">
    <name type="scientific">Aliarcobacter butzleri</name>
    <dbReference type="NCBI Taxonomy" id="28197"/>
    <lineage>
        <taxon>Bacteria</taxon>
        <taxon>Pseudomonadati</taxon>
        <taxon>Campylobacterota</taxon>
        <taxon>Epsilonproteobacteria</taxon>
        <taxon>Campylobacterales</taxon>
        <taxon>Arcobacteraceae</taxon>
        <taxon>Aliarcobacter</taxon>
    </lineage>
</organism>
<dbReference type="EMBL" id="JAPZCX010000031">
    <property type="protein sequence ID" value="MDN5071753.1"/>
    <property type="molecule type" value="Genomic_DNA"/>
</dbReference>